<organism evidence="1 2">
    <name type="scientific">Gonium pectorale</name>
    <name type="common">Green alga</name>
    <dbReference type="NCBI Taxonomy" id="33097"/>
    <lineage>
        <taxon>Eukaryota</taxon>
        <taxon>Viridiplantae</taxon>
        <taxon>Chlorophyta</taxon>
        <taxon>core chlorophytes</taxon>
        <taxon>Chlorophyceae</taxon>
        <taxon>CS clade</taxon>
        <taxon>Chlamydomonadales</taxon>
        <taxon>Volvocaceae</taxon>
        <taxon>Gonium</taxon>
    </lineage>
</organism>
<evidence type="ECO:0000313" key="2">
    <source>
        <dbReference type="Proteomes" id="UP000075714"/>
    </source>
</evidence>
<protein>
    <submittedName>
        <fullName evidence="1">Uncharacterized protein</fullName>
    </submittedName>
</protein>
<gene>
    <name evidence="1" type="ORF">GPECTOR_13g626</name>
</gene>
<keyword evidence="2" id="KW-1185">Reference proteome</keyword>
<dbReference type="OrthoDB" id="549761at2759"/>
<accession>A0A150GMT7</accession>
<sequence>MEAPEKEVDVNVINAASALPNVWLPELVERFASFLHPNVVICTLRRVNKATAEQFRGRSEFGNVRLSQPVPPHAIAARWSTPGAMRDLTLAQRKELLRLTAASGMQANLEVALEAVGFIPAPEQLSALCKEAASAGHVDAILCLLNFGRTLGSAVGTGCCEVVQEWLVEQGCPMPFFAHS</sequence>
<dbReference type="GO" id="GO:0046513">
    <property type="term" value="P:ceramide biosynthetic process"/>
    <property type="evidence" value="ECO:0007669"/>
    <property type="project" value="TreeGrafter"/>
</dbReference>
<dbReference type="Proteomes" id="UP000075714">
    <property type="component" value="Unassembled WGS sequence"/>
</dbReference>
<proteinExistence type="predicted"/>
<reference evidence="2" key="1">
    <citation type="journal article" date="2016" name="Nat. Commun.">
        <title>The Gonium pectorale genome demonstrates co-option of cell cycle regulation during the evolution of multicellularity.</title>
        <authorList>
            <person name="Hanschen E.R."/>
            <person name="Marriage T.N."/>
            <person name="Ferris P.J."/>
            <person name="Hamaji T."/>
            <person name="Toyoda A."/>
            <person name="Fujiyama A."/>
            <person name="Neme R."/>
            <person name="Noguchi H."/>
            <person name="Minakuchi Y."/>
            <person name="Suzuki M."/>
            <person name="Kawai-Toyooka H."/>
            <person name="Smith D.R."/>
            <person name="Sparks H."/>
            <person name="Anderson J."/>
            <person name="Bakaric R."/>
            <person name="Luria V."/>
            <person name="Karger A."/>
            <person name="Kirschner M.W."/>
            <person name="Durand P.M."/>
            <person name="Michod R.E."/>
            <person name="Nozaki H."/>
            <person name="Olson B.J."/>
        </authorList>
    </citation>
    <scope>NUCLEOTIDE SEQUENCE [LARGE SCALE GENOMIC DNA]</scope>
    <source>
        <strain evidence="2">NIES-2863</strain>
    </source>
</reference>
<dbReference type="GO" id="GO:0030149">
    <property type="term" value="P:sphingolipid catabolic process"/>
    <property type="evidence" value="ECO:0007669"/>
    <property type="project" value="TreeGrafter"/>
</dbReference>
<dbReference type="GO" id="GO:0005783">
    <property type="term" value="C:endoplasmic reticulum"/>
    <property type="evidence" value="ECO:0007669"/>
    <property type="project" value="TreeGrafter"/>
</dbReference>
<dbReference type="GO" id="GO:0016020">
    <property type="term" value="C:membrane"/>
    <property type="evidence" value="ECO:0007669"/>
    <property type="project" value="TreeGrafter"/>
</dbReference>
<dbReference type="GO" id="GO:0071944">
    <property type="term" value="C:cell periphery"/>
    <property type="evidence" value="ECO:0007669"/>
    <property type="project" value="TreeGrafter"/>
</dbReference>
<comment type="caution">
    <text evidence="1">The sequence shown here is derived from an EMBL/GenBank/DDBJ whole genome shotgun (WGS) entry which is preliminary data.</text>
</comment>
<name>A0A150GMT7_GONPE</name>
<dbReference type="PANTHER" id="PTHR12393">
    <property type="entry name" value="SPHINGOMYELIN PHOSPHODIESTERASE RELATED"/>
    <property type="match status" value="1"/>
</dbReference>
<evidence type="ECO:0000313" key="1">
    <source>
        <dbReference type="EMBL" id="KXZ51139.1"/>
    </source>
</evidence>
<dbReference type="GO" id="GO:0004620">
    <property type="term" value="F:phospholipase activity"/>
    <property type="evidence" value="ECO:0007669"/>
    <property type="project" value="TreeGrafter"/>
</dbReference>
<dbReference type="AlphaFoldDB" id="A0A150GMT7"/>
<dbReference type="EMBL" id="LSYV01000014">
    <property type="protein sequence ID" value="KXZ51139.1"/>
    <property type="molecule type" value="Genomic_DNA"/>
</dbReference>
<dbReference type="PANTHER" id="PTHR12393:SF6">
    <property type="entry name" value="SPHINGOMYELIN PHOSPHODIESTERASE 2"/>
    <property type="match status" value="1"/>
</dbReference>